<keyword evidence="2" id="KW-0808">Transferase</keyword>
<evidence type="ECO:0000259" key="1">
    <source>
        <dbReference type="PROSITE" id="PS51664"/>
    </source>
</evidence>
<keyword evidence="2" id="KW-0689">Ribosomal protein</keyword>
<name>A0A7W7B3M9_9SPHN</name>
<evidence type="ECO:0000313" key="3">
    <source>
        <dbReference type="Proteomes" id="UP000566324"/>
    </source>
</evidence>
<dbReference type="NCBIfam" id="TIGR00702">
    <property type="entry name" value="YcaO-type kinase domain"/>
    <property type="match status" value="1"/>
</dbReference>
<dbReference type="Proteomes" id="UP000566324">
    <property type="component" value="Unassembled WGS sequence"/>
</dbReference>
<protein>
    <submittedName>
        <fullName evidence="2">Ribosomal protein S12 methylthiotransferase accessory factor</fullName>
    </submittedName>
</protein>
<dbReference type="Gene3D" id="3.30.160.660">
    <property type="match status" value="1"/>
</dbReference>
<dbReference type="Pfam" id="PF02624">
    <property type="entry name" value="YcaO"/>
    <property type="match status" value="1"/>
</dbReference>
<dbReference type="EMBL" id="JACHNZ010000020">
    <property type="protein sequence ID" value="MBB4632372.1"/>
    <property type="molecule type" value="Genomic_DNA"/>
</dbReference>
<keyword evidence="3" id="KW-1185">Reference proteome</keyword>
<evidence type="ECO:0000313" key="2">
    <source>
        <dbReference type="EMBL" id="MBB4632372.1"/>
    </source>
</evidence>
<dbReference type="PROSITE" id="PS51664">
    <property type="entry name" value="YCAO"/>
    <property type="match status" value="1"/>
</dbReference>
<dbReference type="PANTHER" id="PTHR37809">
    <property type="entry name" value="RIBOSOMAL PROTEIN S12 METHYLTHIOTRANSFERASE ACCESSORY FACTOR YCAO"/>
    <property type="match status" value="1"/>
</dbReference>
<feature type="domain" description="YcaO" evidence="1">
    <location>
        <begin position="87"/>
        <end position="396"/>
    </location>
</feature>
<dbReference type="PANTHER" id="PTHR37809:SF1">
    <property type="entry name" value="RIBOSOMAL PROTEIN S12 METHYLTHIOTRANSFERASE ACCESSORY FACTOR YCAO"/>
    <property type="match status" value="1"/>
</dbReference>
<organism evidence="2 3">
    <name type="scientific">Sphingosinicella soli</name>
    <dbReference type="NCBI Taxonomy" id="333708"/>
    <lineage>
        <taxon>Bacteria</taxon>
        <taxon>Pseudomonadati</taxon>
        <taxon>Pseudomonadota</taxon>
        <taxon>Alphaproteobacteria</taxon>
        <taxon>Sphingomonadales</taxon>
        <taxon>Sphingosinicellaceae</taxon>
        <taxon>Sphingosinicella</taxon>
    </lineage>
</organism>
<dbReference type="RefSeq" id="WP_184068786.1">
    <property type="nucleotide sequence ID" value="NZ_JACHNZ010000020.1"/>
</dbReference>
<accession>A0A7W7B3M9</accession>
<keyword evidence="2" id="KW-0687">Ribonucleoprotein</keyword>
<sequence length="396" mass="42980">MNRGDAAETRRRARHRDCVPPPPWLTLVPPSDRWRRTDADALLSRLEPTLCWAGVTRVSEVTHLDRVGLPVFQAVRPMSRSLAVHQGKGRCEADARISAVMEAIEGACAESVQADGPRCRFDALVQDARLPRFLDYGEVRPSQTQWRDAPIRWHAAERFPHGGHVFVPFDTVSVDFTFDGDSPFARSSLGLGAGACLEDATVAALLERIERDTQAYWLKSGMAGQARARVDPHTIDAPWFPGLEAALADLGIAIAVYVVESAGRLPTVMCRLDDPGYAPSFLGAACRPDPDDALFRAFAEAAQSRLTLISGTRDDIAPDEPTQAGHRALGAPTGTGADWRRVRDAYCARPSLDALCARLADDGVHNMARCDLSPPGGAVSVVRLWVPGMLGSEQCL</sequence>
<dbReference type="InterPro" id="IPR003776">
    <property type="entry name" value="YcaO-like_dom"/>
</dbReference>
<dbReference type="GO" id="GO:0005840">
    <property type="term" value="C:ribosome"/>
    <property type="evidence" value="ECO:0007669"/>
    <property type="project" value="UniProtKB-KW"/>
</dbReference>
<dbReference type="AlphaFoldDB" id="A0A7W7B3M9"/>
<reference evidence="2 3" key="1">
    <citation type="submission" date="2020-08" db="EMBL/GenBank/DDBJ databases">
        <title>Genomic Encyclopedia of Type Strains, Phase IV (KMG-IV): sequencing the most valuable type-strain genomes for metagenomic binning, comparative biology and taxonomic classification.</title>
        <authorList>
            <person name="Goeker M."/>
        </authorList>
    </citation>
    <scope>NUCLEOTIDE SEQUENCE [LARGE SCALE GENOMIC DNA]</scope>
    <source>
        <strain evidence="2 3">DSM 17328</strain>
    </source>
</reference>
<gene>
    <name evidence="2" type="ORF">GGQ98_001997</name>
</gene>
<proteinExistence type="predicted"/>
<dbReference type="GO" id="GO:0016740">
    <property type="term" value="F:transferase activity"/>
    <property type="evidence" value="ECO:0007669"/>
    <property type="project" value="UniProtKB-KW"/>
</dbReference>
<comment type="caution">
    <text evidence="2">The sequence shown here is derived from an EMBL/GenBank/DDBJ whole genome shotgun (WGS) entry which is preliminary data.</text>
</comment>